<dbReference type="GO" id="GO:0016020">
    <property type="term" value="C:membrane"/>
    <property type="evidence" value="ECO:0007669"/>
    <property type="project" value="TreeGrafter"/>
</dbReference>
<dbReference type="PRINTS" id="PR00111">
    <property type="entry name" value="ABHYDROLASE"/>
</dbReference>
<proteinExistence type="predicted"/>
<sequence>MTGPAQPRWALVHGFGTSRGVWRRVLEGLPAGALTPELPGFGDNAAAGRPGQTTADMAESLARTLRAAGEGPYRLAGHSMGGKVVLLLAARHPDLVAELLLVAPSPPSPEPMSDEDRAGLRAAHGDRAALEEQYRTIAYSPLLPEDFEALVRDGLRADAGAWAAWTDVGSLEDVRGDLGGLRAPVTVLYSEDDTSITPDTIRGQVLGALPQARAVATRGSGHFIPLERPQDVLALLAPQEVQS</sequence>
<dbReference type="AlphaFoldDB" id="H8H148"/>
<dbReference type="SUPFAM" id="SSF53474">
    <property type="entry name" value="alpha/beta-Hydrolases"/>
    <property type="match status" value="1"/>
</dbReference>
<reference evidence="2 3" key="1">
    <citation type="journal article" date="2012" name="PLoS ONE">
        <title>Genome sequence and transcriptome analysis of the radioresistant bacterium Deinococcus gobiensis: insights into the extreme environmental adaptations.</title>
        <authorList>
            <person name="Yuan M."/>
            <person name="Chen M."/>
            <person name="Zhang W."/>
            <person name="Lu W."/>
            <person name="Wang J."/>
            <person name="Yang M."/>
            <person name="Zhao P."/>
            <person name="Tang R."/>
            <person name="Li X."/>
            <person name="Hao Y."/>
            <person name="Zhou Z."/>
            <person name="Zhan Y."/>
            <person name="Yu H."/>
            <person name="Teng C."/>
            <person name="Yan Y."/>
            <person name="Ping S."/>
            <person name="Wang Y."/>
            <person name="Lin M."/>
        </authorList>
    </citation>
    <scope>NUCLEOTIDE SEQUENCE [LARGE SCALE GENOMIC DNA]</scope>
    <source>
        <strain evidence="3">DSM 21396 / JCM 16679 / CGMCC 1.7299 / I-0</strain>
        <plasmid evidence="2">P1</plasmid>
    </source>
</reference>
<gene>
    <name evidence="2" type="ordered locus">DGo_PA0181</name>
</gene>
<keyword evidence="2" id="KW-0614">Plasmid</keyword>
<dbReference type="RefSeq" id="WP_014695585.1">
    <property type="nucleotide sequence ID" value="NC_017805.1"/>
</dbReference>
<accession>H8H148</accession>
<dbReference type="PANTHER" id="PTHR43798">
    <property type="entry name" value="MONOACYLGLYCEROL LIPASE"/>
    <property type="match status" value="1"/>
</dbReference>
<dbReference type="HOGENOM" id="CLU_020336_50_4_0"/>
<keyword evidence="2" id="KW-0378">Hydrolase</keyword>
<dbReference type="PATRIC" id="fig|745776.4.peg.3218"/>
<protein>
    <submittedName>
        <fullName evidence="2">Alpha/beta hydrolase fold protein</fullName>
    </submittedName>
</protein>
<evidence type="ECO:0000259" key="1">
    <source>
        <dbReference type="Pfam" id="PF12697"/>
    </source>
</evidence>
<dbReference type="Pfam" id="PF12697">
    <property type="entry name" value="Abhydrolase_6"/>
    <property type="match status" value="1"/>
</dbReference>
<dbReference type="Gene3D" id="3.40.50.1820">
    <property type="entry name" value="alpha/beta hydrolase"/>
    <property type="match status" value="1"/>
</dbReference>
<name>H8H148_DEIGI</name>
<dbReference type="InterPro" id="IPR000073">
    <property type="entry name" value="AB_hydrolase_1"/>
</dbReference>
<dbReference type="PANTHER" id="PTHR43798:SF33">
    <property type="entry name" value="HYDROLASE, PUTATIVE (AFU_ORTHOLOGUE AFUA_2G14860)-RELATED"/>
    <property type="match status" value="1"/>
</dbReference>
<keyword evidence="3" id="KW-1185">Reference proteome</keyword>
<evidence type="ECO:0000313" key="2">
    <source>
        <dbReference type="EMBL" id="AFD27067.1"/>
    </source>
</evidence>
<organism evidence="2 3">
    <name type="scientific">Deinococcus gobiensis (strain DSM 21396 / JCM 16679 / CGMCC 1.7299 / I-0)</name>
    <dbReference type="NCBI Taxonomy" id="745776"/>
    <lineage>
        <taxon>Bacteria</taxon>
        <taxon>Thermotogati</taxon>
        <taxon>Deinococcota</taxon>
        <taxon>Deinococci</taxon>
        <taxon>Deinococcales</taxon>
        <taxon>Deinococcaceae</taxon>
        <taxon>Deinococcus</taxon>
    </lineage>
</organism>
<dbReference type="EMBL" id="CP002192">
    <property type="protein sequence ID" value="AFD27067.1"/>
    <property type="molecule type" value="Genomic_DNA"/>
</dbReference>
<dbReference type="Proteomes" id="UP000007575">
    <property type="component" value="Plasmid P1"/>
</dbReference>
<dbReference type="KEGG" id="dgo:DGo_PA0181"/>
<feature type="domain" description="AB hydrolase-1" evidence="1">
    <location>
        <begin position="11"/>
        <end position="234"/>
    </location>
</feature>
<dbReference type="InterPro" id="IPR029058">
    <property type="entry name" value="AB_hydrolase_fold"/>
</dbReference>
<evidence type="ECO:0000313" key="3">
    <source>
        <dbReference type="Proteomes" id="UP000007575"/>
    </source>
</evidence>
<dbReference type="InterPro" id="IPR050266">
    <property type="entry name" value="AB_hydrolase_sf"/>
</dbReference>
<dbReference type="OrthoDB" id="9780765at2"/>
<dbReference type="GO" id="GO:0016787">
    <property type="term" value="F:hydrolase activity"/>
    <property type="evidence" value="ECO:0007669"/>
    <property type="project" value="UniProtKB-KW"/>
</dbReference>
<geneLocation type="plasmid" evidence="2 3">
    <name>P1</name>
</geneLocation>